<reference evidence="1" key="1">
    <citation type="submission" date="2019-11" db="EMBL/GenBank/DDBJ databases">
        <authorList>
            <person name="Feng L."/>
        </authorList>
    </citation>
    <scope>NUCLEOTIDE SEQUENCE</scope>
    <source>
        <strain evidence="1">AundefinedLFYP135</strain>
    </source>
</reference>
<dbReference type="AlphaFoldDB" id="A0A6N2RL68"/>
<gene>
    <name evidence="1" type="ORF">AULFYP135_00433</name>
</gene>
<accession>A0A6N2RL68</accession>
<dbReference type="EMBL" id="CACRSL010000003">
    <property type="protein sequence ID" value="VYS80380.1"/>
    <property type="molecule type" value="Genomic_DNA"/>
</dbReference>
<evidence type="ECO:0000313" key="1">
    <source>
        <dbReference type="EMBL" id="VYS80380.1"/>
    </source>
</evidence>
<protein>
    <submittedName>
        <fullName evidence="1">Uncharacterized protein</fullName>
    </submittedName>
</protein>
<name>A0A6N2RL68_9FIRM</name>
<organism evidence="1">
    <name type="scientific">uncultured Anaerotruncus sp</name>
    <dbReference type="NCBI Taxonomy" id="905011"/>
    <lineage>
        <taxon>Bacteria</taxon>
        <taxon>Bacillati</taxon>
        <taxon>Bacillota</taxon>
        <taxon>Clostridia</taxon>
        <taxon>Eubacteriales</taxon>
        <taxon>Oscillospiraceae</taxon>
        <taxon>Anaerotruncus</taxon>
        <taxon>environmental samples</taxon>
    </lineage>
</organism>
<proteinExistence type="predicted"/>
<sequence length="99" mass="10798">MGLQAGPSIRYSALCEEVELDAIGIRRTFAICGHDNGGFEVFRLGNVTVNSDFATWIAELLTANQASAIHARDIIEDLVAEYDPELPENDSTLGNLCRD</sequence>